<dbReference type="PANTHER" id="PTHR48060">
    <property type="entry name" value="DNA DAMAGE-REPAIR/TOLERATION PROTEIN DRT100"/>
    <property type="match status" value="1"/>
</dbReference>
<feature type="non-terminal residue" evidence="6">
    <location>
        <position position="225"/>
    </location>
</feature>
<evidence type="ECO:0000313" key="6">
    <source>
        <dbReference type="EMBL" id="PON31546.1"/>
    </source>
</evidence>
<dbReference type="SUPFAM" id="SSF52058">
    <property type="entry name" value="L domain-like"/>
    <property type="match status" value="1"/>
</dbReference>
<keyword evidence="4" id="KW-0472">Membrane</keyword>
<keyword evidence="7" id="KW-1185">Reference proteome</keyword>
<keyword evidence="4" id="KW-1133">Transmembrane helix</keyword>
<dbReference type="Proteomes" id="UP000237105">
    <property type="component" value="Unassembled WGS sequence"/>
</dbReference>
<evidence type="ECO:0000256" key="2">
    <source>
        <dbReference type="ARBA" id="ARBA00022729"/>
    </source>
</evidence>
<dbReference type="AlphaFoldDB" id="A0A2P5A4S7"/>
<accession>A0A2P5A4S7</accession>
<comment type="caution">
    <text evidence="6">The sequence shown here is derived from an EMBL/GenBank/DDBJ whole genome shotgun (WGS) entry which is preliminary data.</text>
</comment>
<evidence type="ECO:0000256" key="4">
    <source>
        <dbReference type="SAM" id="Phobius"/>
    </source>
</evidence>
<feature type="domain" description="Leucine-rich repeat-containing N-terminal plant-type" evidence="5">
    <location>
        <begin position="45"/>
        <end position="83"/>
    </location>
</feature>
<sequence>MKLRKYPNDSSCASWPVSDLHVIIIFSALSLMQLIITPGSALGNDTDKFALMKFKESIANDPHGVLTSWNDSVHFCNWLGITCGKRHQRVTAVDLESYELRGTLSPYIGNLSFLRFINLENNSFFGEIPQPIGRLSRLQHLTLGSNMFKGKIPVNLSYCSKLRNLELGKNNLTGMIPLELGSLGKIVQLVLQQNNLTGGIPPSLGNISSLALFSVGYNNLVGTVP</sequence>
<dbReference type="Gene3D" id="3.80.10.10">
    <property type="entry name" value="Ribonuclease Inhibitor"/>
    <property type="match status" value="2"/>
</dbReference>
<feature type="transmembrane region" description="Helical" evidence="4">
    <location>
        <begin position="20"/>
        <end position="43"/>
    </location>
</feature>
<evidence type="ECO:0000313" key="7">
    <source>
        <dbReference type="Proteomes" id="UP000237105"/>
    </source>
</evidence>
<dbReference type="PANTHER" id="PTHR48060:SF21">
    <property type="entry name" value="L DOMAIN-LIKE PROTEIN"/>
    <property type="match status" value="1"/>
</dbReference>
<dbReference type="InterPro" id="IPR032675">
    <property type="entry name" value="LRR_dom_sf"/>
</dbReference>
<name>A0A2P5A4S7_PARAD</name>
<dbReference type="Pfam" id="PF00560">
    <property type="entry name" value="LRR_1"/>
    <property type="match status" value="4"/>
</dbReference>
<dbReference type="Pfam" id="PF08263">
    <property type="entry name" value="LRRNT_2"/>
    <property type="match status" value="1"/>
</dbReference>
<evidence type="ECO:0000256" key="3">
    <source>
        <dbReference type="ARBA" id="ARBA00022737"/>
    </source>
</evidence>
<keyword evidence="4" id="KW-0812">Transmembrane</keyword>
<organism evidence="6 7">
    <name type="scientific">Parasponia andersonii</name>
    <name type="common">Sponia andersonii</name>
    <dbReference type="NCBI Taxonomy" id="3476"/>
    <lineage>
        <taxon>Eukaryota</taxon>
        <taxon>Viridiplantae</taxon>
        <taxon>Streptophyta</taxon>
        <taxon>Embryophyta</taxon>
        <taxon>Tracheophyta</taxon>
        <taxon>Spermatophyta</taxon>
        <taxon>Magnoliopsida</taxon>
        <taxon>eudicotyledons</taxon>
        <taxon>Gunneridae</taxon>
        <taxon>Pentapetalae</taxon>
        <taxon>rosids</taxon>
        <taxon>fabids</taxon>
        <taxon>Rosales</taxon>
        <taxon>Cannabaceae</taxon>
        <taxon>Parasponia</taxon>
    </lineage>
</organism>
<keyword evidence="2" id="KW-0732">Signal</keyword>
<keyword evidence="1" id="KW-0433">Leucine-rich repeat</keyword>
<dbReference type="EMBL" id="JXTB01001000">
    <property type="protein sequence ID" value="PON31546.1"/>
    <property type="molecule type" value="Genomic_DNA"/>
</dbReference>
<evidence type="ECO:0000259" key="5">
    <source>
        <dbReference type="Pfam" id="PF08263"/>
    </source>
</evidence>
<keyword evidence="3" id="KW-0677">Repeat</keyword>
<dbReference type="InterPro" id="IPR053211">
    <property type="entry name" value="DNA_repair-toleration"/>
</dbReference>
<evidence type="ECO:0000256" key="1">
    <source>
        <dbReference type="ARBA" id="ARBA00022614"/>
    </source>
</evidence>
<dbReference type="OrthoDB" id="687555at2759"/>
<dbReference type="FunFam" id="3.80.10.10:FF:000627">
    <property type="entry name" value="Probable leucine-rich repeat receptor-like protein kinase At2g33170"/>
    <property type="match status" value="1"/>
</dbReference>
<dbReference type="InterPro" id="IPR001611">
    <property type="entry name" value="Leu-rich_rpt"/>
</dbReference>
<proteinExistence type="predicted"/>
<protein>
    <submittedName>
        <fullName evidence="6">LRR domain containing protein</fullName>
    </submittedName>
</protein>
<gene>
    <name evidence="6" type="ORF">PanWU01x14_369060</name>
</gene>
<dbReference type="InterPro" id="IPR013210">
    <property type="entry name" value="LRR_N_plant-typ"/>
</dbReference>
<dbReference type="STRING" id="3476.A0A2P5A4S7"/>
<reference evidence="7" key="1">
    <citation type="submission" date="2016-06" db="EMBL/GenBank/DDBJ databases">
        <title>Parallel loss of symbiosis genes in relatives of nitrogen-fixing non-legume Parasponia.</title>
        <authorList>
            <person name="Van Velzen R."/>
            <person name="Holmer R."/>
            <person name="Bu F."/>
            <person name="Rutten L."/>
            <person name="Van Zeijl A."/>
            <person name="Liu W."/>
            <person name="Santuari L."/>
            <person name="Cao Q."/>
            <person name="Sharma T."/>
            <person name="Shen D."/>
            <person name="Roswanjaya Y."/>
            <person name="Wardhani T."/>
            <person name="Kalhor M.S."/>
            <person name="Jansen J."/>
            <person name="Van den Hoogen J."/>
            <person name="Gungor B."/>
            <person name="Hartog M."/>
            <person name="Hontelez J."/>
            <person name="Verver J."/>
            <person name="Yang W.-C."/>
            <person name="Schijlen E."/>
            <person name="Repin R."/>
            <person name="Schilthuizen M."/>
            <person name="Schranz E."/>
            <person name="Heidstra R."/>
            <person name="Miyata K."/>
            <person name="Fedorova E."/>
            <person name="Kohlen W."/>
            <person name="Bisseling T."/>
            <person name="Smit S."/>
            <person name="Geurts R."/>
        </authorList>
    </citation>
    <scope>NUCLEOTIDE SEQUENCE [LARGE SCALE GENOMIC DNA]</scope>
    <source>
        <strain evidence="7">cv. WU1-14</strain>
    </source>
</reference>